<proteinExistence type="inferred from homology"/>
<reference evidence="10" key="1">
    <citation type="journal article" date="2015" name="Nat. Genet.">
        <title>The pineapple genome and the evolution of CAM photosynthesis.</title>
        <authorList>
            <person name="Ming R."/>
            <person name="VanBuren R."/>
            <person name="Wai C.M."/>
            <person name="Tang H."/>
            <person name="Schatz M.C."/>
            <person name="Bowers J.E."/>
            <person name="Lyons E."/>
            <person name="Wang M.L."/>
            <person name="Chen J."/>
            <person name="Biggers E."/>
            <person name="Zhang J."/>
            <person name="Huang L."/>
            <person name="Zhang L."/>
            <person name="Miao W."/>
            <person name="Zhang J."/>
            <person name="Ye Z."/>
            <person name="Miao C."/>
            <person name="Lin Z."/>
            <person name="Wang H."/>
            <person name="Zhou H."/>
            <person name="Yim W.C."/>
            <person name="Priest H.D."/>
            <person name="Zheng C."/>
            <person name="Woodhouse M."/>
            <person name="Edger P.P."/>
            <person name="Guyot R."/>
            <person name="Guo H.B."/>
            <person name="Guo H."/>
            <person name="Zheng G."/>
            <person name="Singh R."/>
            <person name="Sharma A."/>
            <person name="Min X."/>
            <person name="Zheng Y."/>
            <person name="Lee H."/>
            <person name="Gurtowski J."/>
            <person name="Sedlazeck F.J."/>
            <person name="Harkess A."/>
            <person name="McKain M.R."/>
            <person name="Liao Z."/>
            <person name="Fang J."/>
            <person name="Liu J."/>
            <person name="Zhang X."/>
            <person name="Zhang Q."/>
            <person name="Hu W."/>
            <person name="Qin Y."/>
            <person name="Wang K."/>
            <person name="Chen L.Y."/>
            <person name="Shirley N."/>
            <person name="Lin Y.R."/>
            <person name="Liu L.Y."/>
            <person name="Hernandez A.G."/>
            <person name="Wright C.L."/>
            <person name="Bulone V."/>
            <person name="Tuskan G.A."/>
            <person name="Heath K."/>
            <person name="Zee F."/>
            <person name="Moore P.H."/>
            <person name="Sunkar R."/>
            <person name="Leebens-Mack J.H."/>
            <person name="Mockler T."/>
            <person name="Bennetzen J.L."/>
            <person name="Freeling M."/>
            <person name="Sankoff D."/>
            <person name="Paterson A.H."/>
            <person name="Zhu X."/>
            <person name="Yang X."/>
            <person name="Smith J.A."/>
            <person name="Cushman J.C."/>
            <person name="Paull R.E."/>
            <person name="Yu Q."/>
        </authorList>
    </citation>
    <scope>NUCLEOTIDE SEQUENCE [LARGE SCALE GENOMIC DNA]</scope>
    <source>
        <strain evidence="10">cv. F153</strain>
    </source>
</reference>
<evidence type="ECO:0000256" key="4">
    <source>
        <dbReference type="ARBA" id="ARBA00022833"/>
    </source>
</evidence>
<feature type="domain" description="Helitron helicase-like" evidence="9">
    <location>
        <begin position="212"/>
        <end position="395"/>
    </location>
</feature>
<dbReference type="Pfam" id="PF08646">
    <property type="entry name" value="Rep_fac-A_C"/>
    <property type="match status" value="1"/>
</dbReference>
<keyword evidence="6" id="KW-0378">Hydrolase</keyword>
<keyword evidence="6" id="KW-0227">DNA damage</keyword>
<evidence type="ECO:0000256" key="3">
    <source>
        <dbReference type="ARBA" id="ARBA00022771"/>
    </source>
</evidence>
<dbReference type="GO" id="GO:0008270">
    <property type="term" value="F:zinc ion binding"/>
    <property type="evidence" value="ECO:0007669"/>
    <property type="project" value="UniProtKB-KW"/>
</dbReference>
<keyword evidence="5" id="KW-0238">DNA-binding</keyword>
<keyword evidence="10" id="KW-1185">Reference proteome</keyword>
<dbReference type="EC" id="5.6.2.3" evidence="6"/>
<evidence type="ECO:0000256" key="2">
    <source>
        <dbReference type="ARBA" id="ARBA00022723"/>
    </source>
</evidence>
<comment type="similarity">
    <text evidence="1">Belongs to the replication factor A protein 1 family.</text>
</comment>
<comment type="cofactor">
    <cofactor evidence="6">
        <name>Mg(2+)</name>
        <dbReference type="ChEBI" id="CHEBI:18420"/>
    </cofactor>
</comment>
<keyword evidence="6" id="KW-0234">DNA repair</keyword>
<organism evidence="10 11">
    <name type="scientific">Ananas comosus</name>
    <name type="common">Pineapple</name>
    <name type="synonym">Ananas ananas</name>
    <dbReference type="NCBI Taxonomy" id="4615"/>
    <lineage>
        <taxon>Eukaryota</taxon>
        <taxon>Viridiplantae</taxon>
        <taxon>Streptophyta</taxon>
        <taxon>Embryophyta</taxon>
        <taxon>Tracheophyta</taxon>
        <taxon>Spermatophyta</taxon>
        <taxon>Magnoliopsida</taxon>
        <taxon>Liliopsida</taxon>
        <taxon>Poales</taxon>
        <taxon>Bromeliaceae</taxon>
        <taxon>Bromelioideae</taxon>
        <taxon>Ananas</taxon>
    </lineage>
</organism>
<comment type="similarity">
    <text evidence="6">Belongs to the helicase family.</text>
</comment>
<dbReference type="PANTHER" id="PTHR10492">
    <property type="match status" value="1"/>
</dbReference>
<dbReference type="GO" id="GO:0016787">
    <property type="term" value="F:hydrolase activity"/>
    <property type="evidence" value="ECO:0007669"/>
    <property type="project" value="UniProtKB-KW"/>
</dbReference>
<comment type="catalytic activity">
    <reaction evidence="6">
        <text>ATP + H2O = ADP + phosphate + H(+)</text>
        <dbReference type="Rhea" id="RHEA:13065"/>
        <dbReference type="ChEBI" id="CHEBI:15377"/>
        <dbReference type="ChEBI" id="CHEBI:15378"/>
        <dbReference type="ChEBI" id="CHEBI:30616"/>
        <dbReference type="ChEBI" id="CHEBI:43474"/>
        <dbReference type="ChEBI" id="CHEBI:456216"/>
        <dbReference type="EC" id="5.6.2.3"/>
    </reaction>
</comment>
<keyword evidence="4" id="KW-0862">Zinc</keyword>
<gene>
    <name evidence="11" type="primary">LOC109727463</name>
</gene>
<evidence type="ECO:0000256" key="6">
    <source>
        <dbReference type="RuleBase" id="RU363044"/>
    </source>
</evidence>
<dbReference type="GO" id="GO:0000723">
    <property type="term" value="P:telomere maintenance"/>
    <property type="evidence" value="ECO:0007669"/>
    <property type="project" value="InterPro"/>
</dbReference>
<sequence>MSAFTSIGAKVDYQINNRPGPYVFRISGQNHHLMGSLLPPDGHPPKFAQLYIYDTENEINNRIQVFDAHGNHSTIDKDIVSDLITMFDNTNEIVKAFRMARDRFEESDYLPIRLRLIGARRECARQYNPPSSSEIAGLIIGDLGCADRQRDIVVEHKTEGLKRISDLHPSLMAMQYPILFPYGEDGFMLGIRCNENSRRKTNSRQCVTMREFYAYRIQNRSNEGKTLIRGGRLFQQYIVDAFTCVEEERLSYIRNNQSNLRSEIYKGIRDAVIEGDVDGNAIGKRIILPSSFTAGPRYMIQNYQDAIAICRSSGPPDLFITFTCNAQWQEIRDALQFMPGQRPEDRPDIISRVFKMKLEALMNDIKKERFFGQTTAELYTVEFQKRGLPHVHILLWLCGGNKYLTSLEIDSIISAEIPDKTVDPDSYTSVAKFMMHGPCGLAKPNAPCMVGGRCSKHFPKNFKSETVINDDGYPIYKRRNDHRVAIKNGIELDNRFVVPYNLTLVNKYQAHINVEWCNKSRLIKYLFKYVNKGPDRSAVVLENNINHEASSSDQRYKQVDEIKQYLDCRYLSAYEAIWRLFDFDIHFRQPSVERLTVHLPMMNNVTYHSAQNLINGLRRPNIGKTMFTSWMETNQGNDDARDLTYAEFPTKWVWHPKDKFWSRRKQGNRIGRIVYIHPSAGELYYLRMLLNVVRGPRDYAEIRTVNGVTHETFRSACQALGLLGDDNEWRAALSEATLWCSACQLRQLFVTILLYCEVTDPLKLWEEFWESFADDIVHKLQTILGLQNLRMPQVELQNHVLFELEILFNKNGSSLAHFKLPIPNRMVVNQLNNRLLREELDYNLEELEREHLHLFRGLTDEQREIYNAVLISIYEKNGDVIFVYGHGGTGKTYLWKTIICKLHSEGRIVLAVASSGIASLLLPGGRTAHSRFKIPIKIDDSSVCEIKKSSQLAKLISHASLIIWDEAPMNHKNCFEALDRTLKDILELDDSNAGEKMFGGKTVLLGGDFRQILPSSSSDRSSASLAEFSKWILDIEIYDCIGANYNNPAYLRDRAIVTPTNEMVDELNAYVYKFAMEYQLLSELSLQSQNCKIKGYSLQGTIRKKDTEEFKSRLAEGKIYLIEKFSVIPSKKKFVTVERPYMVQINRWTFVTLVEEEMDIMPLYSFNFSNFQQVENQRYNDTVLTEKIHLSTCSASKIYIDLQIPEVIEFLERLQTIPVSVQQLAVSQQQIISPQEEICMNRKTVAQLFGLDVSNTQNIKYTCRAKISDIDTSFGWWYKACYNCKSAVTTFDDTFLCSNCDKNDRPPIPWYKLKTIVEDDTGSAIFTIFGRLAQDLIHIPAQNLATSTGSDKFTLPPIIKTIIGSEHVFQIVPDMQRFRTSVPSFKVVKIFSTQYSLKENASSPKNLMIKCEEKLDFPTAQEEIHKELFDEASPCTTISCR</sequence>
<keyword evidence="6" id="KW-0067">ATP-binding</keyword>
<dbReference type="SUPFAM" id="SSF50249">
    <property type="entry name" value="Nucleic acid-binding proteins"/>
    <property type="match status" value="1"/>
</dbReference>
<dbReference type="PANTHER" id="PTHR10492:SF90">
    <property type="entry name" value="ATP-DEPENDENT DNA HELICASE"/>
    <property type="match status" value="1"/>
</dbReference>
<dbReference type="Pfam" id="PF14214">
    <property type="entry name" value="Helitron_like_N"/>
    <property type="match status" value="1"/>
</dbReference>
<dbReference type="InterPro" id="IPR047192">
    <property type="entry name" value="Euk_RPA1_DBD_C"/>
</dbReference>
<dbReference type="GeneID" id="109727463"/>
<name>A0A6P5GZA5_ANACO</name>
<reference evidence="11" key="2">
    <citation type="submission" date="2025-08" db="UniProtKB">
        <authorList>
            <consortium name="RefSeq"/>
        </authorList>
    </citation>
    <scope>IDENTIFICATION</scope>
    <source>
        <tissue evidence="11">Leaf</tissue>
    </source>
</reference>
<evidence type="ECO:0000259" key="7">
    <source>
        <dbReference type="Pfam" id="PF05970"/>
    </source>
</evidence>
<feature type="domain" description="Replication factor A C-terminal" evidence="8">
    <location>
        <begin position="1262"/>
        <end position="1379"/>
    </location>
</feature>
<keyword evidence="2" id="KW-0479">Metal-binding</keyword>
<feature type="domain" description="DNA helicase Pif1-like DEAD-box helicase" evidence="7">
    <location>
        <begin position="858"/>
        <end position="1019"/>
    </location>
</feature>
<dbReference type="InterPro" id="IPR010285">
    <property type="entry name" value="DNA_helicase_pif1-like_DEAD"/>
</dbReference>
<dbReference type="GO" id="GO:0043139">
    <property type="term" value="F:5'-3' DNA helicase activity"/>
    <property type="evidence" value="ECO:0007669"/>
    <property type="project" value="UniProtKB-EC"/>
</dbReference>
<dbReference type="GO" id="GO:0006281">
    <property type="term" value="P:DNA repair"/>
    <property type="evidence" value="ECO:0007669"/>
    <property type="project" value="UniProtKB-KW"/>
</dbReference>
<dbReference type="GO" id="GO:0003677">
    <property type="term" value="F:DNA binding"/>
    <property type="evidence" value="ECO:0007669"/>
    <property type="project" value="UniProtKB-KW"/>
</dbReference>
<evidence type="ECO:0000256" key="1">
    <source>
        <dbReference type="ARBA" id="ARBA00005690"/>
    </source>
</evidence>
<dbReference type="Proteomes" id="UP000515123">
    <property type="component" value="Linkage group 2"/>
</dbReference>
<dbReference type="GO" id="GO:0006310">
    <property type="term" value="P:DNA recombination"/>
    <property type="evidence" value="ECO:0007669"/>
    <property type="project" value="UniProtKB-KW"/>
</dbReference>
<dbReference type="SUPFAM" id="SSF52540">
    <property type="entry name" value="P-loop containing nucleoside triphosphate hydrolases"/>
    <property type="match status" value="1"/>
</dbReference>
<accession>A0A6P5GZA5</accession>
<dbReference type="CDD" id="cd04476">
    <property type="entry name" value="RPA1_DBD_C"/>
    <property type="match status" value="1"/>
</dbReference>
<evidence type="ECO:0000313" key="10">
    <source>
        <dbReference type="Proteomes" id="UP000515123"/>
    </source>
</evidence>
<keyword evidence="3" id="KW-0863">Zinc-finger</keyword>
<dbReference type="InterPro" id="IPR027417">
    <property type="entry name" value="P-loop_NTPase"/>
</dbReference>
<keyword evidence="6" id="KW-0547">Nucleotide-binding</keyword>
<evidence type="ECO:0000259" key="9">
    <source>
        <dbReference type="Pfam" id="PF14214"/>
    </source>
</evidence>
<dbReference type="RefSeq" id="XP_020113189.1">
    <property type="nucleotide sequence ID" value="XM_020257600.1"/>
</dbReference>
<dbReference type="InterPro" id="IPR012340">
    <property type="entry name" value="NA-bd_OB-fold"/>
</dbReference>
<keyword evidence="6" id="KW-0347">Helicase</keyword>
<dbReference type="Gene3D" id="2.40.50.140">
    <property type="entry name" value="Nucleic acid-binding proteins"/>
    <property type="match status" value="2"/>
</dbReference>
<dbReference type="Gene3D" id="3.40.50.300">
    <property type="entry name" value="P-loop containing nucleotide triphosphate hydrolases"/>
    <property type="match status" value="1"/>
</dbReference>
<dbReference type="InterPro" id="IPR013955">
    <property type="entry name" value="Rep_factor-A_C"/>
</dbReference>
<evidence type="ECO:0000259" key="8">
    <source>
        <dbReference type="Pfam" id="PF08646"/>
    </source>
</evidence>
<dbReference type="Pfam" id="PF05970">
    <property type="entry name" value="PIF1"/>
    <property type="match status" value="1"/>
</dbReference>
<evidence type="ECO:0000256" key="5">
    <source>
        <dbReference type="ARBA" id="ARBA00023125"/>
    </source>
</evidence>
<dbReference type="GO" id="GO:0005524">
    <property type="term" value="F:ATP binding"/>
    <property type="evidence" value="ECO:0007669"/>
    <property type="project" value="UniProtKB-KW"/>
</dbReference>
<evidence type="ECO:0000313" key="11">
    <source>
        <dbReference type="RefSeq" id="XP_020113189.1"/>
    </source>
</evidence>
<keyword evidence="6" id="KW-0233">DNA recombination</keyword>
<dbReference type="InterPro" id="IPR025476">
    <property type="entry name" value="Helitron_helicase-like"/>
</dbReference>
<protein>
    <recommendedName>
        <fullName evidence="6">ATP-dependent DNA helicase</fullName>
        <ecNumber evidence="6">5.6.2.3</ecNumber>
    </recommendedName>
</protein>
<dbReference type="OrthoDB" id="662314at2759"/>